<evidence type="ECO:0000313" key="3">
    <source>
        <dbReference type="Proteomes" id="UP000237749"/>
    </source>
</evidence>
<evidence type="ECO:0000256" key="1">
    <source>
        <dbReference type="SAM" id="Phobius"/>
    </source>
</evidence>
<reference evidence="2 3" key="1">
    <citation type="submission" date="2018-02" db="EMBL/GenBank/DDBJ databases">
        <title>Genomic Encyclopedia of Archaeal and Bacterial Type Strains, Phase II (KMG-II): from individual species to whole genera.</title>
        <authorList>
            <person name="Goeker M."/>
        </authorList>
    </citation>
    <scope>NUCLEOTIDE SEQUENCE [LARGE SCALE GENOMIC DNA]</scope>
    <source>
        <strain evidence="2 3">DSM 3808</strain>
    </source>
</reference>
<dbReference type="PANTHER" id="PTHR36833:SF1">
    <property type="entry name" value="INTEGRAL MEMBRANE TRANSPORT PROTEIN"/>
    <property type="match status" value="1"/>
</dbReference>
<protein>
    <submittedName>
        <fullName evidence="2">ABC-2 type transport system permease protein</fullName>
    </submittedName>
</protein>
<comment type="caution">
    <text evidence="2">The sequence shown here is derived from an EMBL/GenBank/DDBJ whole genome shotgun (WGS) entry which is preliminary data.</text>
</comment>
<keyword evidence="1" id="KW-0812">Transmembrane</keyword>
<feature type="transmembrane region" description="Helical" evidence="1">
    <location>
        <begin position="193"/>
        <end position="212"/>
    </location>
</feature>
<keyword evidence="1" id="KW-1133">Transmembrane helix</keyword>
<proteinExistence type="predicted"/>
<organism evidence="2 3">
    <name type="scientific">Lacrimispora xylanisolvens</name>
    <dbReference type="NCBI Taxonomy" id="384636"/>
    <lineage>
        <taxon>Bacteria</taxon>
        <taxon>Bacillati</taxon>
        <taxon>Bacillota</taxon>
        <taxon>Clostridia</taxon>
        <taxon>Lachnospirales</taxon>
        <taxon>Lachnospiraceae</taxon>
        <taxon>Lacrimispora</taxon>
    </lineage>
</organism>
<name>A0A2S6HRB7_9FIRM</name>
<keyword evidence="3" id="KW-1185">Reference proteome</keyword>
<dbReference type="Pfam" id="PF06182">
    <property type="entry name" value="ABC2_membrane_6"/>
    <property type="match status" value="1"/>
</dbReference>
<feature type="transmembrane region" description="Helical" evidence="1">
    <location>
        <begin position="143"/>
        <end position="172"/>
    </location>
</feature>
<feature type="transmembrane region" description="Helical" evidence="1">
    <location>
        <begin position="60"/>
        <end position="82"/>
    </location>
</feature>
<feature type="transmembrane region" description="Helical" evidence="1">
    <location>
        <begin position="103"/>
        <end position="131"/>
    </location>
</feature>
<dbReference type="AlphaFoldDB" id="A0A2S6HRB7"/>
<dbReference type="InterPro" id="IPR010390">
    <property type="entry name" value="ABC-2_transporter-like"/>
</dbReference>
<evidence type="ECO:0000313" key="2">
    <source>
        <dbReference type="EMBL" id="PPK80149.1"/>
    </source>
</evidence>
<keyword evidence="1" id="KW-0472">Membrane</keyword>
<sequence length="264" mass="29680">MFGLYGAFAKVAFLTQLEYRGQYFMRMIAKLLGWSSGFILLVILLNKVGPVAGWGLYEILLLYAFDVLSYSIAGTFFMGGFGKLPRLIRSGELDGILTKPVNPLIYLICTKISAGYTSNYVIAGAMIGISLHKLGVSLSFYQLIWLILDIAGASLIQAAGFMVTTIPAFWFLKSDGLYRLFYRNLTSFLQYPLTIYHGGIRFLLTFLLPYGFINFYPVQLFINRQEGVPSPVFLFLTPFVGAFVFFIAYRFWNKGLNAYQSTGS</sequence>
<gene>
    <name evidence="2" type="ORF">BXY41_10777</name>
</gene>
<dbReference type="Proteomes" id="UP000237749">
    <property type="component" value="Unassembled WGS sequence"/>
</dbReference>
<dbReference type="RefSeq" id="WP_104437484.1">
    <property type="nucleotide sequence ID" value="NZ_PTJA01000007.1"/>
</dbReference>
<dbReference type="PANTHER" id="PTHR36833">
    <property type="entry name" value="SLR0610 PROTEIN-RELATED"/>
    <property type="match status" value="1"/>
</dbReference>
<dbReference type="EMBL" id="PTJA01000007">
    <property type="protein sequence ID" value="PPK80149.1"/>
    <property type="molecule type" value="Genomic_DNA"/>
</dbReference>
<feature type="transmembrane region" description="Helical" evidence="1">
    <location>
        <begin position="232"/>
        <end position="252"/>
    </location>
</feature>
<feature type="transmembrane region" description="Helical" evidence="1">
    <location>
        <begin position="28"/>
        <end position="48"/>
    </location>
</feature>
<dbReference type="OrthoDB" id="9788195at2"/>
<accession>A0A2S6HRB7</accession>